<dbReference type="GO" id="GO:0008967">
    <property type="term" value="F:phosphoglycolate phosphatase activity"/>
    <property type="evidence" value="ECO:0007669"/>
    <property type="project" value="TreeGrafter"/>
</dbReference>
<sequence length="209" mass="23217">MYKAFLFDIDGTLLNTEETILKSLRRAIEEETGEVIEDRNLVHALDAPADKALTQLGIQDQSAIQEKWSAYASENRGLIHVFPGVIEVLEGLKQQGFHVGIVTSKTKQEFEDKAAPFELQTYVDDIVYAEETTNHKPSGDPILAYLDKANLEAAEAVYIGDTLQDEKSARAAGTNFGLAAWSATPHEDAQPDHTFKEPSDILQYIHDNK</sequence>
<evidence type="ECO:0000313" key="1">
    <source>
        <dbReference type="EMBL" id="RKD73254.1"/>
    </source>
</evidence>
<dbReference type="AlphaFoldDB" id="A0A419V427"/>
<protein>
    <submittedName>
        <fullName evidence="1">HAD superfamily hydrolase (TIGR01509 family)/HAD superfamily hydrolase (TIGR01549 family)</fullName>
    </submittedName>
</protein>
<dbReference type="InterPro" id="IPR050155">
    <property type="entry name" value="HAD-like_hydrolase_sf"/>
</dbReference>
<evidence type="ECO:0000313" key="2">
    <source>
        <dbReference type="Proteomes" id="UP000285120"/>
    </source>
</evidence>
<dbReference type="SUPFAM" id="SSF56784">
    <property type="entry name" value="HAD-like"/>
    <property type="match status" value="1"/>
</dbReference>
<keyword evidence="2" id="KW-1185">Reference proteome</keyword>
<dbReference type="Pfam" id="PF13419">
    <property type="entry name" value="HAD_2"/>
    <property type="match status" value="1"/>
</dbReference>
<reference evidence="1 2" key="1">
    <citation type="submission" date="2018-09" db="EMBL/GenBank/DDBJ databases">
        <title>Genomic Encyclopedia of Archaeal and Bacterial Type Strains, Phase II (KMG-II): from individual species to whole genera.</title>
        <authorList>
            <person name="Goeker M."/>
        </authorList>
    </citation>
    <scope>NUCLEOTIDE SEQUENCE [LARGE SCALE GENOMIC DNA]</scope>
    <source>
        <strain evidence="1 2">DSM 17008</strain>
    </source>
</reference>
<keyword evidence="1" id="KW-0378">Hydrolase</keyword>
<accession>A0A419V427</accession>
<dbReference type="InterPro" id="IPR036412">
    <property type="entry name" value="HAD-like_sf"/>
</dbReference>
<dbReference type="InterPro" id="IPR041492">
    <property type="entry name" value="HAD_2"/>
</dbReference>
<proteinExistence type="predicted"/>
<comment type="caution">
    <text evidence="1">The sequence shown here is derived from an EMBL/GenBank/DDBJ whole genome shotgun (WGS) entry which is preliminary data.</text>
</comment>
<organism evidence="1 2">
    <name type="scientific">Sinobaca qinghaiensis</name>
    <dbReference type="NCBI Taxonomy" id="342944"/>
    <lineage>
        <taxon>Bacteria</taxon>
        <taxon>Bacillati</taxon>
        <taxon>Bacillota</taxon>
        <taxon>Bacilli</taxon>
        <taxon>Bacillales</taxon>
        <taxon>Sporolactobacillaceae</taxon>
        <taxon>Sinobaca</taxon>
    </lineage>
</organism>
<gene>
    <name evidence="1" type="ORF">ATL39_1545</name>
</gene>
<dbReference type="Proteomes" id="UP000285120">
    <property type="component" value="Unassembled WGS sequence"/>
</dbReference>
<dbReference type="EMBL" id="RAPK01000008">
    <property type="protein sequence ID" value="RKD73254.1"/>
    <property type="molecule type" value="Genomic_DNA"/>
</dbReference>
<dbReference type="RefSeq" id="WP_120192732.1">
    <property type="nucleotide sequence ID" value="NZ_RAPK01000008.1"/>
</dbReference>
<dbReference type="PROSITE" id="PS01228">
    <property type="entry name" value="COF_1"/>
    <property type="match status" value="1"/>
</dbReference>
<dbReference type="SFLD" id="SFLDG01135">
    <property type="entry name" value="C1.5.6:_HAD__Beta-PGM__Phospha"/>
    <property type="match status" value="1"/>
</dbReference>
<dbReference type="InterPro" id="IPR023198">
    <property type="entry name" value="PGP-like_dom2"/>
</dbReference>
<dbReference type="InterPro" id="IPR006439">
    <property type="entry name" value="HAD-SF_hydro_IA"/>
</dbReference>
<dbReference type="Gene3D" id="1.10.150.240">
    <property type="entry name" value="Putative phosphatase, domain 2"/>
    <property type="match status" value="1"/>
</dbReference>
<dbReference type="OrthoDB" id="9792518at2"/>
<dbReference type="PANTHER" id="PTHR43434:SF26">
    <property type="entry name" value="PYROPHOSPHATASE PPAX"/>
    <property type="match status" value="1"/>
</dbReference>
<dbReference type="SFLD" id="SFLDS00003">
    <property type="entry name" value="Haloacid_Dehalogenase"/>
    <property type="match status" value="1"/>
</dbReference>
<name>A0A419V427_9BACL</name>
<dbReference type="NCBIfam" id="TIGR01549">
    <property type="entry name" value="HAD-SF-IA-v1"/>
    <property type="match status" value="1"/>
</dbReference>
<dbReference type="GO" id="GO:0006281">
    <property type="term" value="P:DNA repair"/>
    <property type="evidence" value="ECO:0007669"/>
    <property type="project" value="TreeGrafter"/>
</dbReference>
<dbReference type="InterPro" id="IPR023214">
    <property type="entry name" value="HAD_sf"/>
</dbReference>
<dbReference type="PANTHER" id="PTHR43434">
    <property type="entry name" value="PHOSPHOGLYCOLATE PHOSPHATASE"/>
    <property type="match status" value="1"/>
</dbReference>
<dbReference type="SFLD" id="SFLDG01129">
    <property type="entry name" value="C1.5:_HAD__Beta-PGM__Phosphata"/>
    <property type="match status" value="1"/>
</dbReference>
<dbReference type="Gene3D" id="3.40.50.1000">
    <property type="entry name" value="HAD superfamily/HAD-like"/>
    <property type="match status" value="1"/>
</dbReference>
<dbReference type="GO" id="GO:0005829">
    <property type="term" value="C:cytosol"/>
    <property type="evidence" value="ECO:0007669"/>
    <property type="project" value="TreeGrafter"/>
</dbReference>